<protein>
    <recommendedName>
        <fullName evidence="4">DUF4283 domain-containing protein</fullName>
    </recommendedName>
</protein>
<sequence>MESEMATLSIEDGEEEPRQINLGDDGTEAILDFYVVGSFLIASVIQFQAMRTTLIDLGKVLEGSPWTFNNHLLVFHRLKHVEDLLQVPLFHVDY</sequence>
<dbReference type="Proteomes" id="UP000593560">
    <property type="component" value="Unassembled WGS sequence"/>
</dbReference>
<reference evidence="2 3" key="1">
    <citation type="journal article" date="2019" name="Genome Biol. Evol.">
        <title>Insights into the evolution of the New World diploid cottons (Gossypium, subgenus Houzingenia) based on genome sequencing.</title>
        <authorList>
            <person name="Grover C.E."/>
            <person name="Arick M.A. 2nd"/>
            <person name="Thrash A."/>
            <person name="Conover J.L."/>
            <person name="Sanders W.S."/>
            <person name="Peterson D.G."/>
            <person name="Frelichowski J.E."/>
            <person name="Scheffler J.A."/>
            <person name="Scheffler B.E."/>
            <person name="Wendel J.F."/>
        </authorList>
    </citation>
    <scope>NUCLEOTIDE SEQUENCE [LARGE SCALE GENOMIC DNA]</scope>
    <source>
        <strain evidence="2">0</strain>
        <tissue evidence="2">Leaf</tissue>
    </source>
</reference>
<dbReference type="EMBL" id="JABFAD010000002">
    <property type="protein sequence ID" value="MBA0792420.1"/>
    <property type="molecule type" value="Genomic_DNA"/>
</dbReference>
<comment type="caution">
    <text evidence="2">The sequence shown here is derived from an EMBL/GenBank/DDBJ whole genome shotgun (WGS) entry which is preliminary data.</text>
</comment>
<proteinExistence type="predicted"/>
<gene>
    <name evidence="2" type="ORF">Gohar_016920</name>
</gene>
<evidence type="ECO:0000313" key="2">
    <source>
        <dbReference type="EMBL" id="MBA0792420.1"/>
    </source>
</evidence>
<evidence type="ECO:0008006" key="4">
    <source>
        <dbReference type="Google" id="ProtNLM"/>
    </source>
</evidence>
<organism evidence="2 3">
    <name type="scientific">Gossypium harknessii</name>
    <dbReference type="NCBI Taxonomy" id="34285"/>
    <lineage>
        <taxon>Eukaryota</taxon>
        <taxon>Viridiplantae</taxon>
        <taxon>Streptophyta</taxon>
        <taxon>Embryophyta</taxon>
        <taxon>Tracheophyta</taxon>
        <taxon>Spermatophyta</taxon>
        <taxon>Magnoliopsida</taxon>
        <taxon>eudicotyledons</taxon>
        <taxon>Gunneridae</taxon>
        <taxon>Pentapetalae</taxon>
        <taxon>rosids</taxon>
        <taxon>malvids</taxon>
        <taxon>Malvales</taxon>
        <taxon>Malvaceae</taxon>
        <taxon>Malvoideae</taxon>
        <taxon>Gossypium</taxon>
    </lineage>
</organism>
<dbReference type="OrthoDB" id="998273at2759"/>
<accession>A0A7J9G4C9</accession>
<evidence type="ECO:0000256" key="1">
    <source>
        <dbReference type="SAM" id="MobiDB-lite"/>
    </source>
</evidence>
<name>A0A7J9G4C9_9ROSI</name>
<evidence type="ECO:0000313" key="3">
    <source>
        <dbReference type="Proteomes" id="UP000593560"/>
    </source>
</evidence>
<keyword evidence="3" id="KW-1185">Reference proteome</keyword>
<feature type="region of interest" description="Disordered" evidence="1">
    <location>
        <begin position="1"/>
        <end position="21"/>
    </location>
</feature>
<dbReference type="AlphaFoldDB" id="A0A7J9G4C9"/>